<reference evidence="4" key="1">
    <citation type="submission" date="2016-10" db="EMBL/GenBank/DDBJ databases">
        <authorList>
            <person name="Varghese N."/>
            <person name="Submissions S."/>
        </authorList>
    </citation>
    <scope>NUCLEOTIDE SEQUENCE [LARGE SCALE GENOMIC DNA]</scope>
    <source>
        <strain evidence="4">S1b</strain>
    </source>
</reference>
<keyword evidence="4" id="KW-1185">Reference proteome</keyword>
<keyword evidence="3" id="KW-0540">Nuclease</keyword>
<gene>
    <name evidence="3" type="ORF">SAMN02910429_02338</name>
</gene>
<keyword evidence="3" id="KW-0255">Endonuclease</keyword>
<dbReference type="SUPFAM" id="SSF56219">
    <property type="entry name" value="DNase I-like"/>
    <property type="match status" value="1"/>
</dbReference>
<feature type="transmembrane region" description="Helical" evidence="1">
    <location>
        <begin position="79"/>
        <end position="97"/>
    </location>
</feature>
<keyword evidence="1" id="KW-0472">Membrane</keyword>
<dbReference type="Gene3D" id="3.60.10.10">
    <property type="entry name" value="Endonuclease/exonuclease/phosphatase"/>
    <property type="match status" value="1"/>
</dbReference>
<feature type="transmembrane region" description="Helical" evidence="1">
    <location>
        <begin position="45"/>
        <end position="67"/>
    </location>
</feature>
<accession>A0A1H9V036</accession>
<dbReference type="GO" id="GO:0004527">
    <property type="term" value="F:exonuclease activity"/>
    <property type="evidence" value="ECO:0007669"/>
    <property type="project" value="UniProtKB-KW"/>
</dbReference>
<keyword evidence="3" id="KW-0378">Hydrolase</keyword>
<keyword evidence="1" id="KW-0812">Transmembrane</keyword>
<keyword evidence="1" id="KW-1133">Transmembrane helix</keyword>
<evidence type="ECO:0000259" key="2">
    <source>
        <dbReference type="Pfam" id="PF03372"/>
    </source>
</evidence>
<dbReference type="GO" id="GO:0004519">
    <property type="term" value="F:endonuclease activity"/>
    <property type="evidence" value="ECO:0007669"/>
    <property type="project" value="UniProtKB-KW"/>
</dbReference>
<protein>
    <submittedName>
        <fullName evidence="3">Endonuclease/Exonuclease/phosphatase family protein</fullName>
    </submittedName>
</protein>
<organism evidence="3 4">
    <name type="scientific">Lachnobacterium bovis</name>
    <dbReference type="NCBI Taxonomy" id="140626"/>
    <lineage>
        <taxon>Bacteria</taxon>
        <taxon>Bacillati</taxon>
        <taxon>Bacillota</taxon>
        <taxon>Clostridia</taxon>
        <taxon>Lachnospirales</taxon>
        <taxon>Lachnospiraceae</taxon>
        <taxon>Lachnobacterium</taxon>
    </lineage>
</organism>
<keyword evidence="3" id="KW-0269">Exonuclease</keyword>
<dbReference type="InterPro" id="IPR005135">
    <property type="entry name" value="Endo/exonuclease/phosphatase"/>
</dbReference>
<feature type="transmembrane region" description="Helical" evidence="1">
    <location>
        <begin position="7"/>
        <end position="25"/>
    </location>
</feature>
<name>A0A1H9V036_9FIRM</name>
<dbReference type="PROSITE" id="PS51257">
    <property type="entry name" value="PROKAR_LIPOPROTEIN"/>
    <property type="match status" value="1"/>
</dbReference>
<evidence type="ECO:0000256" key="1">
    <source>
        <dbReference type="SAM" id="Phobius"/>
    </source>
</evidence>
<dbReference type="InterPro" id="IPR036691">
    <property type="entry name" value="Endo/exonu/phosph_ase_sf"/>
</dbReference>
<dbReference type="Pfam" id="PF03372">
    <property type="entry name" value="Exo_endo_phos"/>
    <property type="match status" value="1"/>
</dbReference>
<dbReference type="RefSeq" id="WP_022750271.1">
    <property type="nucleotide sequence ID" value="NZ_FOGW01000051.1"/>
</dbReference>
<feature type="domain" description="Endonuclease/exonuclease/phosphatase" evidence="2">
    <location>
        <begin position="122"/>
        <end position="330"/>
    </location>
</feature>
<sequence>MKKKKIVISILFSIYAVLGCSYIYFSDGKLNKILSTKFGFAQLYSFSTLIGFIVIVFSILMILISIFRNSFKLKIDVANLILMFTVVLSLSFVLFGMDNKKIEEKHIDKRTIKLVEWNVADNINEKNIQDIFGKFDADIAVFPELEGYEKGDKSNRRLVDLFEKANVDFKKYGAYISEPTEGSIAPVTVVIKKTFGNYNIYKETPMTRFGTVHLSSTSKNNPPIIGLHTAPPLPGLMSMWKRDLDLIADISKNNPDSIIIGDFNATMKHGSLNEIKRHIDALEYAPKFNSGTWNINIPSIFRTRIDHILIPTNKYKVKRLEIKNYPNSDHLCVFIEIQEQGN</sequence>
<dbReference type="Proteomes" id="UP000182471">
    <property type="component" value="Unassembled WGS sequence"/>
</dbReference>
<proteinExistence type="predicted"/>
<dbReference type="EMBL" id="FOGW01000051">
    <property type="protein sequence ID" value="SES14978.1"/>
    <property type="molecule type" value="Genomic_DNA"/>
</dbReference>
<evidence type="ECO:0000313" key="3">
    <source>
        <dbReference type="EMBL" id="SES14978.1"/>
    </source>
</evidence>
<dbReference type="AlphaFoldDB" id="A0A1H9V036"/>
<evidence type="ECO:0000313" key="4">
    <source>
        <dbReference type="Proteomes" id="UP000182471"/>
    </source>
</evidence>